<reference evidence="1" key="1">
    <citation type="submission" date="2020-03" db="EMBL/GenBank/DDBJ databases">
        <authorList>
            <person name="Weist P."/>
        </authorList>
    </citation>
    <scope>NUCLEOTIDE SEQUENCE</scope>
</reference>
<evidence type="ECO:0000313" key="2">
    <source>
        <dbReference type="Proteomes" id="UP001153269"/>
    </source>
</evidence>
<name>A0A9N7YIH2_PLEPL</name>
<sequence>MLNKNPQQITDQSVRSDTDTLHVMAFSTAPPPSAASRAVLCIRGVTTFCLLEQQHLHETITSENRTELGHYTDVLQVQVESKDP</sequence>
<evidence type="ECO:0000313" key="1">
    <source>
        <dbReference type="EMBL" id="CAB1426691.1"/>
    </source>
</evidence>
<dbReference type="Proteomes" id="UP001153269">
    <property type="component" value="Unassembled WGS sequence"/>
</dbReference>
<organism evidence="1 2">
    <name type="scientific">Pleuronectes platessa</name>
    <name type="common">European plaice</name>
    <dbReference type="NCBI Taxonomy" id="8262"/>
    <lineage>
        <taxon>Eukaryota</taxon>
        <taxon>Metazoa</taxon>
        <taxon>Chordata</taxon>
        <taxon>Craniata</taxon>
        <taxon>Vertebrata</taxon>
        <taxon>Euteleostomi</taxon>
        <taxon>Actinopterygii</taxon>
        <taxon>Neopterygii</taxon>
        <taxon>Teleostei</taxon>
        <taxon>Neoteleostei</taxon>
        <taxon>Acanthomorphata</taxon>
        <taxon>Carangaria</taxon>
        <taxon>Pleuronectiformes</taxon>
        <taxon>Pleuronectoidei</taxon>
        <taxon>Pleuronectidae</taxon>
        <taxon>Pleuronectes</taxon>
    </lineage>
</organism>
<dbReference type="EMBL" id="CADEAL010000906">
    <property type="protein sequence ID" value="CAB1426691.1"/>
    <property type="molecule type" value="Genomic_DNA"/>
</dbReference>
<dbReference type="AlphaFoldDB" id="A0A9N7YIH2"/>
<comment type="caution">
    <text evidence="1">The sequence shown here is derived from an EMBL/GenBank/DDBJ whole genome shotgun (WGS) entry which is preliminary data.</text>
</comment>
<keyword evidence="2" id="KW-1185">Reference proteome</keyword>
<accession>A0A9N7YIH2</accession>
<protein>
    <submittedName>
        <fullName evidence="1">Uncharacterized protein</fullName>
    </submittedName>
</protein>
<gene>
    <name evidence="1" type="ORF">PLEPLA_LOCUS14629</name>
</gene>
<proteinExistence type="predicted"/>